<feature type="transmembrane region" description="Helical" evidence="1">
    <location>
        <begin position="12"/>
        <end position="33"/>
    </location>
</feature>
<keyword evidence="1" id="KW-0472">Membrane</keyword>
<dbReference type="EMBL" id="KZ805558">
    <property type="protein sequence ID" value="PVH93948.1"/>
    <property type="molecule type" value="Genomic_DNA"/>
</dbReference>
<gene>
    <name evidence="2" type="ORF">DM02DRAFT_207545</name>
</gene>
<evidence type="ECO:0000256" key="1">
    <source>
        <dbReference type="SAM" id="Phobius"/>
    </source>
</evidence>
<organism evidence="2 3">
    <name type="scientific">Periconia macrospinosa</name>
    <dbReference type="NCBI Taxonomy" id="97972"/>
    <lineage>
        <taxon>Eukaryota</taxon>
        <taxon>Fungi</taxon>
        <taxon>Dikarya</taxon>
        <taxon>Ascomycota</taxon>
        <taxon>Pezizomycotina</taxon>
        <taxon>Dothideomycetes</taxon>
        <taxon>Pleosporomycetidae</taxon>
        <taxon>Pleosporales</taxon>
        <taxon>Massarineae</taxon>
        <taxon>Periconiaceae</taxon>
        <taxon>Periconia</taxon>
    </lineage>
</organism>
<protein>
    <submittedName>
        <fullName evidence="2">Uncharacterized protein</fullName>
    </submittedName>
</protein>
<dbReference type="Proteomes" id="UP000244855">
    <property type="component" value="Unassembled WGS sequence"/>
</dbReference>
<keyword evidence="1" id="KW-1133">Transmembrane helix</keyword>
<accession>A0A2V1D7C8</accession>
<sequence>MDDKRGQIVRLNIAFMTVSVIAISTRLLTRVFLVKRVGADDGVQPLANQNST</sequence>
<dbReference type="AlphaFoldDB" id="A0A2V1D7C8"/>
<evidence type="ECO:0000313" key="3">
    <source>
        <dbReference type="Proteomes" id="UP000244855"/>
    </source>
</evidence>
<name>A0A2V1D7C8_9PLEO</name>
<evidence type="ECO:0000313" key="2">
    <source>
        <dbReference type="EMBL" id="PVH93948.1"/>
    </source>
</evidence>
<keyword evidence="3" id="KW-1185">Reference proteome</keyword>
<proteinExistence type="predicted"/>
<reference evidence="2 3" key="1">
    <citation type="journal article" date="2018" name="Sci. Rep.">
        <title>Comparative genomics provides insights into the lifestyle and reveals functional heterogeneity of dark septate endophytic fungi.</title>
        <authorList>
            <person name="Knapp D.G."/>
            <person name="Nemeth J.B."/>
            <person name="Barry K."/>
            <person name="Hainaut M."/>
            <person name="Henrissat B."/>
            <person name="Johnson J."/>
            <person name="Kuo A."/>
            <person name="Lim J.H.P."/>
            <person name="Lipzen A."/>
            <person name="Nolan M."/>
            <person name="Ohm R.A."/>
            <person name="Tamas L."/>
            <person name="Grigoriev I.V."/>
            <person name="Spatafora J.W."/>
            <person name="Nagy L.G."/>
            <person name="Kovacs G.M."/>
        </authorList>
    </citation>
    <scope>NUCLEOTIDE SEQUENCE [LARGE SCALE GENOMIC DNA]</scope>
    <source>
        <strain evidence="2 3">DSE2036</strain>
    </source>
</reference>
<keyword evidence="1" id="KW-0812">Transmembrane</keyword>